<name>A0ABT6UDV2_9GAMM</name>
<proteinExistence type="predicted"/>
<sequence length="440" mass="50819">MKKETLEQIFKISMAMTLINEHQILSAKNVCVSEKSSIVALIFKRLIPDGQIFNTTNKQYIPISFFKFNNTNMVLHPELGIIDLDLAITKSIQPLNPLKLNSTILHNKIVDEIANKTPNFTMRIKNWLHNDPSRGDYAVDTLKKIISQYNLLNAYKQNSYYKSICNSTDIDINDKDYFQDFENRLKTGEMSAYTKQKFSNGKLALETEFKCDSTSHITHNHFILSNEHFFVSDNNKFPRTSQFIHQTKWIDFSSNDFIHPEHYGSADLFLDAYQDNRIYKDDLSFLVKSLFDVCLAPSLDKLLTVTNLDSIDYSGLLVGKFGLNIDLGVDYLIKTSKVDEADNDCVLFRKLFSIINQFENKIDHNKLIDAFDKRNINLLNLYSTHSNETEKDQFKHNSFFETMMARYTENILNDIINESVLDSASQNANQDKTNSFDLSL</sequence>
<organism evidence="1 2">
    <name type="scientific">Shewanella xiamenensis</name>
    <dbReference type="NCBI Taxonomy" id="332186"/>
    <lineage>
        <taxon>Bacteria</taxon>
        <taxon>Pseudomonadati</taxon>
        <taxon>Pseudomonadota</taxon>
        <taxon>Gammaproteobacteria</taxon>
        <taxon>Alteromonadales</taxon>
        <taxon>Shewanellaceae</taxon>
        <taxon>Shewanella</taxon>
    </lineage>
</organism>
<dbReference type="EMBL" id="JAOTLW010000013">
    <property type="protein sequence ID" value="MDI5832627.1"/>
    <property type="molecule type" value="Genomic_DNA"/>
</dbReference>
<reference evidence="1 2" key="1">
    <citation type="submission" date="2022-09" db="EMBL/GenBank/DDBJ databases">
        <title>The outer-membrane cytochrome OmcA is essential for infection of Shewanella oneidensis by a zebrafish-associated bacteriophage.</title>
        <authorList>
            <person name="Grenfell A.W."/>
            <person name="Intile P."/>
            <person name="Mcfarlane J."/>
            <person name="Leung D."/>
            <person name="Abdalla K."/>
            <person name="Wold M."/>
            <person name="Kees E."/>
            <person name="Gralnick J."/>
        </authorList>
    </citation>
    <scope>NUCLEOTIDE SEQUENCE [LARGE SCALE GENOMIC DNA]</scope>
    <source>
        <strain evidence="1 2">NF-5</strain>
    </source>
</reference>
<accession>A0ABT6UDV2</accession>
<evidence type="ECO:0000313" key="2">
    <source>
        <dbReference type="Proteomes" id="UP001159075"/>
    </source>
</evidence>
<evidence type="ECO:0000313" key="1">
    <source>
        <dbReference type="EMBL" id="MDI5832627.1"/>
    </source>
</evidence>
<dbReference type="RefSeq" id="WP_282679598.1">
    <property type="nucleotide sequence ID" value="NZ_JAOTLW010000013.1"/>
</dbReference>
<dbReference type="Proteomes" id="UP001159075">
    <property type="component" value="Unassembled WGS sequence"/>
</dbReference>
<comment type="caution">
    <text evidence="1">The sequence shown here is derived from an EMBL/GenBank/DDBJ whole genome shotgun (WGS) entry which is preliminary data.</text>
</comment>
<keyword evidence="2" id="KW-1185">Reference proteome</keyword>
<protein>
    <submittedName>
        <fullName evidence="1">Uncharacterized protein</fullName>
    </submittedName>
</protein>
<gene>
    <name evidence="1" type="ORF">ODY93_13690</name>
</gene>